<evidence type="ECO:0000256" key="8">
    <source>
        <dbReference type="ARBA" id="ARBA00023136"/>
    </source>
</evidence>
<keyword evidence="6 9" id="KW-1133">Transmembrane helix</keyword>
<keyword evidence="8 9" id="KW-0472">Membrane</keyword>
<dbReference type="eggNOG" id="COG0475">
    <property type="taxonomic scope" value="Bacteria"/>
</dbReference>
<feature type="transmembrane region" description="Helical" evidence="9">
    <location>
        <begin position="350"/>
        <end position="371"/>
    </location>
</feature>
<dbReference type="GO" id="GO:1902600">
    <property type="term" value="P:proton transmembrane transport"/>
    <property type="evidence" value="ECO:0007669"/>
    <property type="project" value="InterPro"/>
</dbReference>
<feature type="transmembrane region" description="Helical" evidence="9">
    <location>
        <begin position="172"/>
        <end position="192"/>
    </location>
</feature>
<protein>
    <recommendedName>
        <fullName evidence="10">Cation/H+ exchanger transmembrane domain-containing protein</fullName>
    </recommendedName>
</protein>
<dbReference type="InterPro" id="IPR038770">
    <property type="entry name" value="Na+/solute_symporter_sf"/>
</dbReference>
<evidence type="ECO:0000256" key="4">
    <source>
        <dbReference type="ARBA" id="ARBA00022449"/>
    </source>
</evidence>
<dbReference type="GO" id="GO:0015297">
    <property type="term" value="F:antiporter activity"/>
    <property type="evidence" value="ECO:0007669"/>
    <property type="project" value="UniProtKB-KW"/>
</dbReference>
<dbReference type="EMBL" id="BAHD01000015">
    <property type="protein sequence ID" value="GAB95055.1"/>
    <property type="molecule type" value="Genomic_DNA"/>
</dbReference>
<dbReference type="PANTHER" id="PTHR43562:SF1">
    <property type="entry name" value="NA(+)_H(+) ANTIPORTER YJBQ-RELATED"/>
    <property type="match status" value="1"/>
</dbReference>
<feature type="transmembrane region" description="Helical" evidence="9">
    <location>
        <begin position="86"/>
        <end position="110"/>
    </location>
</feature>
<feature type="transmembrane region" description="Helical" evidence="9">
    <location>
        <begin position="320"/>
        <end position="343"/>
    </location>
</feature>
<comment type="caution">
    <text evidence="11">The sequence shown here is derived from an EMBL/GenBank/DDBJ whole genome shotgun (WGS) entry which is preliminary data.</text>
</comment>
<evidence type="ECO:0000256" key="5">
    <source>
        <dbReference type="ARBA" id="ARBA00022692"/>
    </source>
</evidence>
<dbReference type="AlphaFoldDB" id="K6W786"/>
<keyword evidence="5 9" id="KW-0812">Transmembrane</keyword>
<evidence type="ECO:0000256" key="7">
    <source>
        <dbReference type="ARBA" id="ARBA00023065"/>
    </source>
</evidence>
<comment type="similarity">
    <text evidence="2">Belongs to the monovalent cation:proton antiporter 2 (CPA2) transporter (TC 2.A.37) family.</text>
</comment>
<keyword evidence="12" id="KW-1185">Reference proteome</keyword>
<dbReference type="STRING" id="1184609.KILIM_015_01170"/>
<dbReference type="RefSeq" id="WP_006591587.1">
    <property type="nucleotide sequence ID" value="NZ_BAHD01000015.1"/>
</dbReference>
<dbReference type="Gene3D" id="1.20.1530.20">
    <property type="match status" value="1"/>
</dbReference>
<keyword evidence="7" id="KW-0406">Ion transport</keyword>
<feature type="domain" description="Cation/H+ exchanger transmembrane" evidence="10">
    <location>
        <begin position="11"/>
        <end position="370"/>
    </location>
</feature>
<accession>K6W786</accession>
<evidence type="ECO:0000259" key="10">
    <source>
        <dbReference type="Pfam" id="PF00999"/>
    </source>
</evidence>
<evidence type="ECO:0000256" key="3">
    <source>
        <dbReference type="ARBA" id="ARBA00022448"/>
    </source>
</evidence>
<gene>
    <name evidence="11" type="ORF">KILIM_015_01170</name>
</gene>
<dbReference type="Proteomes" id="UP000008366">
    <property type="component" value="Unassembled WGS sequence"/>
</dbReference>
<feature type="transmembrane region" description="Helical" evidence="9">
    <location>
        <begin position="144"/>
        <end position="166"/>
    </location>
</feature>
<keyword evidence="3" id="KW-0813">Transport</keyword>
<evidence type="ECO:0000256" key="2">
    <source>
        <dbReference type="ARBA" id="ARBA00005551"/>
    </source>
</evidence>
<comment type="subcellular location">
    <subcellularLocation>
        <location evidence="1">Membrane</location>
        <topology evidence="1">Multi-pass membrane protein</topology>
    </subcellularLocation>
</comment>
<evidence type="ECO:0000256" key="6">
    <source>
        <dbReference type="ARBA" id="ARBA00022989"/>
    </source>
</evidence>
<feature type="transmembrane region" description="Helical" evidence="9">
    <location>
        <begin position="221"/>
        <end position="249"/>
    </location>
</feature>
<keyword evidence="4" id="KW-0050">Antiport</keyword>
<proteinExistence type="inferred from homology"/>
<organism evidence="11 12">
    <name type="scientific">Kineosphaera limosa NBRC 100340</name>
    <dbReference type="NCBI Taxonomy" id="1184609"/>
    <lineage>
        <taxon>Bacteria</taxon>
        <taxon>Bacillati</taxon>
        <taxon>Actinomycetota</taxon>
        <taxon>Actinomycetes</taxon>
        <taxon>Micrococcales</taxon>
        <taxon>Dermatophilaceae</taxon>
        <taxon>Kineosphaera</taxon>
    </lineage>
</organism>
<name>K6W786_9MICO</name>
<dbReference type="PANTHER" id="PTHR43562">
    <property type="entry name" value="NAPA-TYPE SODIUM/HYDROGEN ANTIPORTER"/>
    <property type="match status" value="1"/>
</dbReference>
<feature type="transmembrane region" description="Helical" evidence="9">
    <location>
        <begin position="55"/>
        <end position="74"/>
    </location>
</feature>
<evidence type="ECO:0000313" key="11">
    <source>
        <dbReference type="EMBL" id="GAB95055.1"/>
    </source>
</evidence>
<dbReference type="GO" id="GO:0016020">
    <property type="term" value="C:membrane"/>
    <property type="evidence" value="ECO:0007669"/>
    <property type="project" value="UniProtKB-SubCell"/>
</dbReference>
<reference evidence="11 12" key="1">
    <citation type="submission" date="2012-08" db="EMBL/GenBank/DDBJ databases">
        <title>Whole genome shotgun sequence of Kineosphaera limosa NBRC 100340.</title>
        <authorList>
            <person name="Yoshida I."/>
            <person name="Isaki S."/>
            <person name="Hosoyama A."/>
            <person name="Tsuchikane K."/>
            <person name="Katsumata H."/>
            <person name="Ando Y."/>
            <person name="Ohji S."/>
            <person name="Hamada M."/>
            <person name="Tamura T."/>
            <person name="Yamazoe A."/>
            <person name="Yamazaki S."/>
            <person name="Fujita N."/>
        </authorList>
    </citation>
    <scope>NUCLEOTIDE SEQUENCE [LARGE SCALE GENOMIC DNA]</scope>
    <source>
        <strain evidence="11 12">NBRC 100340</strain>
    </source>
</reference>
<sequence>MTFAQLALICLVAILGPLLSLSRGIRVPVVIGELAVGLALGTTGLRMLDPHDPTFAFLADIGFGLVMFLAGTHVPMRDPALRAGALIGLLRALLIGALSVPVGLGLAHLFGTGHGLLYAVLLTSSSASIVMPAMAGLPQIAPAIVAMLPQLAVADAVCIVLLPLAIDPANAARAAIGGLAVIAAALLVYVVMRWVEVTGRRRAVHQLSEERGLALELRVSLTILFGLAALATAGHVSIMLAGFTMGLAYSAVGPPRRLSNQVFGLTEGFFGPIFFVWLGASLNLRDLAAHPSTILLGLTLGGAAVGLHAVPALTGQPWPVAVATSAQLGVPVAAATLGTNLGVLAPGESAALLLGALVTIAAVTAVVGPLARVAGPAPVAT</sequence>
<evidence type="ECO:0000313" key="12">
    <source>
        <dbReference type="Proteomes" id="UP000008366"/>
    </source>
</evidence>
<evidence type="ECO:0000256" key="1">
    <source>
        <dbReference type="ARBA" id="ARBA00004141"/>
    </source>
</evidence>
<dbReference type="InterPro" id="IPR006153">
    <property type="entry name" value="Cation/H_exchanger_TM"/>
</dbReference>
<dbReference type="OrthoDB" id="4413712at2"/>
<feature type="transmembrane region" description="Helical" evidence="9">
    <location>
        <begin position="116"/>
        <end position="137"/>
    </location>
</feature>
<dbReference type="Pfam" id="PF00999">
    <property type="entry name" value="Na_H_Exchanger"/>
    <property type="match status" value="1"/>
</dbReference>
<evidence type="ECO:0000256" key="9">
    <source>
        <dbReference type="SAM" id="Phobius"/>
    </source>
</evidence>
<feature type="transmembrane region" description="Helical" evidence="9">
    <location>
        <begin position="294"/>
        <end position="314"/>
    </location>
</feature>
<feature type="transmembrane region" description="Helical" evidence="9">
    <location>
        <begin position="261"/>
        <end position="282"/>
    </location>
</feature>